<dbReference type="Proteomes" id="UP001597112">
    <property type="component" value="Unassembled WGS sequence"/>
</dbReference>
<evidence type="ECO:0000256" key="7">
    <source>
        <dbReference type="ARBA" id="ARBA00023237"/>
    </source>
</evidence>
<evidence type="ECO:0000256" key="3">
    <source>
        <dbReference type="ARBA" id="ARBA00022452"/>
    </source>
</evidence>
<keyword evidence="3" id="KW-1134">Transmembrane beta strand</keyword>
<evidence type="ECO:0000313" key="11">
    <source>
        <dbReference type="Proteomes" id="UP001597112"/>
    </source>
</evidence>
<dbReference type="PANTHER" id="PTHR30069">
    <property type="entry name" value="TONB-DEPENDENT OUTER MEMBRANE RECEPTOR"/>
    <property type="match status" value="1"/>
</dbReference>
<name>A0ABW3K7Q3_9BACT</name>
<dbReference type="SUPFAM" id="SSF56935">
    <property type="entry name" value="Porins"/>
    <property type="match status" value="1"/>
</dbReference>
<evidence type="ECO:0000256" key="8">
    <source>
        <dbReference type="SAM" id="SignalP"/>
    </source>
</evidence>
<reference evidence="11" key="1">
    <citation type="journal article" date="2019" name="Int. J. Syst. Evol. Microbiol.">
        <title>The Global Catalogue of Microorganisms (GCM) 10K type strain sequencing project: providing services to taxonomists for standard genome sequencing and annotation.</title>
        <authorList>
            <consortium name="The Broad Institute Genomics Platform"/>
            <consortium name="The Broad Institute Genome Sequencing Center for Infectious Disease"/>
            <person name="Wu L."/>
            <person name="Ma J."/>
        </authorList>
    </citation>
    <scope>NUCLEOTIDE SEQUENCE [LARGE SCALE GENOMIC DNA]</scope>
    <source>
        <strain evidence="11">CCUG 58938</strain>
    </source>
</reference>
<evidence type="ECO:0000313" key="10">
    <source>
        <dbReference type="EMBL" id="MFD1001022.1"/>
    </source>
</evidence>
<dbReference type="PANTHER" id="PTHR30069:SF29">
    <property type="entry name" value="HEMOGLOBIN AND HEMOGLOBIN-HAPTOGLOBIN-BINDING PROTEIN 1-RELATED"/>
    <property type="match status" value="1"/>
</dbReference>
<evidence type="ECO:0000259" key="9">
    <source>
        <dbReference type="Pfam" id="PF07715"/>
    </source>
</evidence>
<evidence type="ECO:0000256" key="5">
    <source>
        <dbReference type="ARBA" id="ARBA00022729"/>
    </source>
</evidence>
<feature type="domain" description="TonB-dependent receptor plug" evidence="9">
    <location>
        <begin position="144"/>
        <end position="218"/>
    </location>
</feature>
<keyword evidence="11" id="KW-1185">Reference proteome</keyword>
<dbReference type="InterPro" id="IPR039426">
    <property type="entry name" value="TonB-dep_rcpt-like"/>
</dbReference>
<gene>
    <name evidence="10" type="ORF">ACFQ21_16970</name>
</gene>
<evidence type="ECO:0000256" key="6">
    <source>
        <dbReference type="ARBA" id="ARBA00023136"/>
    </source>
</evidence>
<keyword evidence="2" id="KW-0813">Transport</keyword>
<dbReference type="InterPro" id="IPR036942">
    <property type="entry name" value="Beta-barrel_TonB_sf"/>
</dbReference>
<accession>A0ABW3K7Q3</accession>
<evidence type="ECO:0000256" key="2">
    <source>
        <dbReference type="ARBA" id="ARBA00022448"/>
    </source>
</evidence>
<dbReference type="Gene3D" id="2.40.170.20">
    <property type="entry name" value="TonB-dependent receptor, beta-barrel domain"/>
    <property type="match status" value="1"/>
</dbReference>
<keyword evidence="7" id="KW-0998">Cell outer membrane</keyword>
<keyword evidence="4" id="KW-0812">Transmembrane</keyword>
<feature type="signal peptide" evidence="8">
    <location>
        <begin position="1"/>
        <end position="19"/>
    </location>
</feature>
<comment type="caution">
    <text evidence="10">The sequence shown here is derived from an EMBL/GenBank/DDBJ whole genome shotgun (WGS) entry which is preliminary data.</text>
</comment>
<organism evidence="10 11">
    <name type="scientific">Ohtaekwangia kribbensis</name>
    <dbReference type="NCBI Taxonomy" id="688913"/>
    <lineage>
        <taxon>Bacteria</taxon>
        <taxon>Pseudomonadati</taxon>
        <taxon>Bacteroidota</taxon>
        <taxon>Cytophagia</taxon>
        <taxon>Cytophagales</taxon>
        <taxon>Fulvivirgaceae</taxon>
        <taxon>Ohtaekwangia</taxon>
    </lineage>
</organism>
<feature type="chain" id="PRO_5045143202" evidence="8">
    <location>
        <begin position="20"/>
        <end position="784"/>
    </location>
</feature>
<dbReference type="Pfam" id="PF13715">
    <property type="entry name" value="CarbopepD_reg_2"/>
    <property type="match status" value="1"/>
</dbReference>
<keyword evidence="6" id="KW-0472">Membrane</keyword>
<sequence>MIRFLVVVTLALVSTMARSQEKVTLNGYIKDADNGEELIGVTVYIPQLKAGTATNAYGFYSITVPKGTYEVQYTFVGYSSQNVTVTLDADVSRNIELGGEAQIMNEVEISERPLDENVIAVQMSKNTLNINQVKKLPTLFGEVDIIKNVQALPGVISAGEGTSSFFVRGGGGDQNLILIDEAPIYDASHLGGMVSVFNADVIKESELYKGGIPSRFGGRLSSILEVRTIDGNNKRFGVTAGIGSMASRVMIEAPIVKDKSSFILSGRTSNLGLYLKAANTDNSINFYDLNAKVNWRANNKNRFFVSGYTGRDKLSFSDGEVGFGWGNSTGTFRWNHLFNEKLFSNTTVILSSFDYLFEIKDPIQGFKWSSNLQELSVKNDLTYFHTVNNEFTFGYHITGRRFSPATIEPNSEESMFEKTVFDKMYALDHGIYLSNQRRITDALTMDVGLRVSIFQSMGPGKVYIYNDPKDNADPTRVDSLEYGSWKSIKNFVNLEPRFGLRYSLSDDKSIKLSYNRMVQNTHLVAAGTVPLPFNTWSPSGYYLKPQIADQIALGYFQNLKDNMYEASAEIYYKDIQHVTDFADNAEIQLNKDLVTEYRQGDAWAYGAEFMVTKKEGRLTGMASYTWSKALRQIEGVNQGREYVANYDRRNVVNLNAAFELNDKWTFGGAFTYSTGRPTTVPSGKYEYGEYNPDQVSERNGYRLPAFHRLDLSATLNPRKNATRKWKGQWIFSLYNVYSRKNAFTVYTRTKKDSDGDIIGDGTQKEARMVYLFPFMPSVTYNIKF</sequence>
<dbReference type="RefSeq" id="WP_377580474.1">
    <property type="nucleotide sequence ID" value="NZ_JBHTKA010000007.1"/>
</dbReference>
<proteinExistence type="predicted"/>
<dbReference type="SUPFAM" id="SSF49464">
    <property type="entry name" value="Carboxypeptidase regulatory domain-like"/>
    <property type="match status" value="1"/>
</dbReference>
<comment type="subcellular location">
    <subcellularLocation>
        <location evidence="1">Cell outer membrane</location>
        <topology evidence="1">Multi-pass membrane protein</topology>
    </subcellularLocation>
</comment>
<dbReference type="Gene3D" id="2.60.40.1120">
    <property type="entry name" value="Carboxypeptidase-like, regulatory domain"/>
    <property type="match status" value="1"/>
</dbReference>
<evidence type="ECO:0000256" key="4">
    <source>
        <dbReference type="ARBA" id="ARBA00022692"/>
    </source>
</evidence>
<dbReference type="InterPro" id="IPR012910">
    <property type="entry name" value="Plug_dom"/>
</dbReference>
<evidence type="ECO:0000256" key="1">
    <source>
        <dbReference type="ARBA" id="ARBA00004571"/>
    </source>
</evidence>
<protein>
    <submittedName>
        <fullName evidence="10">Carboxypeptidase-like regulatory domain-containing protein</fullName>
    </submittedName>
</protein>
<keyword evidence="5 8" id="KW-0732">Signal</keyword>
<dbReference type="InterPro" id="IPR008969">
    <property type="entry name" value="CarboxyPept-like_regulatory"/>
</dbReference>
<dbReference type="EMBL" id="JBHTKA010000007">
    <property type="protein sequence ID" value="MFD1001022.1"/>
    <property type="molecule type" value="Genomic_DNA"/>
</dbReference>
<dbReference type="Pfam" id="PF07715">
    <property type="entry name" value="Plug"/>
    <property type="match status" value="1"/>
</dbReference>